<organism evidence="3 4">
    <name type="scientific">Acer negundo</name>
    <name type="common">Box elder</name>
    <dbReference type="NCBI Taxonomy" id="4023"/>
    <lineage>
        <taxon>Eukaryota</taxon>
        <taxon>Viridiplantae</taxon>
        <taxon>Streptophyta</taxon>
        <taxon>Embryophyta</taxon>
        <taxon>Tracheophyta</taxon>
        <taxon>Spermatophyta</taxon>
        <taxon>Magnoliopsida</taxon>
        <taxon>eudicotyledons</taxon>
        <taxon>Gunneridae</taxon>
        <taxon>Pentapetalae</taxon>
        <taxon>rosids</taxon>
        <taxon>malvids</taxon>
        <taxon>Sapindales</taxon>
        <taxon>Sapindaceae</taxon>
        <taxon>Hippocastanoideae</taxon>
        <taxon>Acereae</taxon>
        <taxon>Acer</taxon>
    </lineage>
</organism>
<proteinExistence type="predicted"/>
<dbReference type="PROSITE" id="PS50158">
    <property type="entry name" value="ZF_CCHC"/>
    <property type="match status" value="1"/>
</dbReference>
<dbReference type="Pfam" id="PF12353">
    <property type="entry name" value="eIF3g"/>
    <property type="match status" value="1"/>
</dbReference>
<keyword evidence="1" id="KW-0862">Zinc</keyword>
<name>A0AAD5J4D4_ACENE</name>
<sequence length="70" mass="8069">MEGKRQSEMTKQLENLIREMKGFASNSEKQRQQQHQQQQVQVMVCQACGQNGHWADMCPCQSSTPQEEEA</sequence>
<keyword evidence="1" id="KW-0863">Zinc-finger</keyword>
<reference evidence="3" key="1">
    <citation type="journal article" date="2022" name="Plant J.">
        <title>Strategies of tolerance reflected in two North American maple genomes.</title>
        <authorList>
            <person name="McEvoy S.L."/>
            <person name="Sezen U.U."/>
            <person name="Trouern-Trend A."/>
            <person name="McMahon S.M."/>
            <person name="Schaberg P.G."/>
            <person name="Yang J."/>
            <person name="Wegrzyn J.L."/>
            <person name="Swenson N.G."/>
        </authorList>
    </citation>
    <scope>NUCLEOTIDE SEQUENCE</scope>
    <source>
        <strain evidence="3">91603</strain>
    </source>
</reference>
<reference evidence="3" key="2">
    <citation type="submission" date="2023-02" db="EMBL/GenBank/DDBJ databases">
        <authorList>
            <person name="Swenson N.G."/>
            <person name="Wegrzyn J.L."/>
            <person name="Mcevoy S.L."/>
        </authorList>
    </citation>
    <scope>NUCLEOTIDE SEQUENCE</scope>
    <source>
        <strain evidence="3">91603</strain>
        <tissue evidence="3">Leaf</tissue>
    </source>
</reference>
<dbReference type="GO" id="GO:0003676">
    <property type="term" value="F:nucleic acid binding"/>
    <property type="evidence" value="ECO:0007669"/>
    <property type="project" value="InterPro"/>
</dbReference>
<dbReference type="SUPFAM" id="SSF57756">
    <property type="entry name" value="Retrovirus zinc finger-like domains"/>
    <property type="match status" value="1"/>
</dbReference>
<evidence type="ECO:0000256" key="1">
    <source>
        <dbReference type="PROSITE-ProRule" id="PRU00047"/>
    </source>
</evidence>
<dbReference type="GO" id="GO:0008270">
    <property type="term" value="F:zinc ion binding"/>
    <property type="evidence" value="ECO:0007669"/>
    <property type="project" value="UniProtKB-KW"/>
</dbReference>
<dbReference type="InterPro" id="IPR001878">
    <property type="entry name" value="Znf_CCHC"/>
</dbReference>
<gene>
    <name evidence="3" type="ORF">LWI28_005922</name>
</gene>
<evidence type="ECO:0000259" key="2">
    <source>
        <dbReference type="PROSITE" id="PS50158"/>
    </source>
</evidence>
<protein>
    <recommendedName>
        <fullName evidence="2">CCHC-type domain-containing protein</fullName>
    </recommendedName>
</protein>
<dbReference type="InterPro" id="IPR036875">
    <property type="entry name" value="Znf_CCHC_sf"/>
</dbReference>
<keyword evidence="4" id="KW-1185">Reference proteome</keyword>
<comment type="caution">
    <text evidence="3">The sequence shown here is derived from an EMBL/GenBank/DDBJ whole genome shotgun (WGS) entry which is preliminary data.</text>
</comment>
<dbReference type="Proteomes" id="UP001064489">
    <property type="component" value="Chromosome 3"/>
</dbReference>
<feature type="domain" description="CCHC-type" evidence="2">
    <location>
        <begin position="45"/>
        <end position="59"/>
    </location>
</feature>
<keyword evidence="1" id="KW-0479">Metal-binding</keyword>
<dbReference type="Gene3D" id="4.10.60.10">
    <property type="entry name" value="Zinc finger, CCHC-type"/>
    <property type="match status" value="1"/>
</dbReference>
<evidence type="ECO:0000313" key="4">
    <source>
        <dbReference type="Proteomes" id="UP001064489"/>
    </source>
</evidence>
<dbReference type="AlphaFoldDB" id="A0AAD5J4D4"/>
<dbReference type="EMBL" id="JAJSOW010000100">
    <property type="protein sequence ID" value="KAI9185292.1"/>
    <property type="molecule type" value="Genomic_DNA"/>
</dbReference>
<accession>A0AAD5J4D4</accession>
<dbReference type="InterPro" id="IPR024675">
    <property type="entry name" value="eIF3g_N"/>
</dbReference>
<evidence type="ECO:0000313" key="3">
    <source>
        <dbReference type="EMBL" id="KAI9185292.1"/>
    </source>
</evidence>